<evidence type="ECO:0000256" key="1">
    <source>
        <dbReference type="ARBA" id="ARBA00004229"/>
    </source>
</evidence>
<dbReference type="NCBIfam" id="TIGR02397">
    <property type="entry name" value="dnaX_nterm"/>
    <property type="match status" value="1"/>
</dbReference>
<organism evidence="6">
    <name type="scientific">Storeatula sp. CCMP1868</name>
    <dbReference type="NCBI Taxonomy" id="195070"/>
    <lineage>
        <taxon>Eukaryota</taxon>
        <taxon>Cryptophyceae</taxon>
        <taxon>Pyrenomonadales</taxon>
        <taxon>Pyrenomonadaceae</taxon>
        <taxon>Storeatula</taxon>
    </lineage>
</organism>
<dbReference type="PANTHER" id="PTHR11669">
    <property type="entry name" value="REPLICATION FACTOR C / DNA POLYMERASE III GAMMA-TAU SUBUNIT"/>
    <property type="match status" value="1"/>
</dbReference>
<dbReference type="SUPFAM" id="SSF52540">
    <property type="entry name" value="P-loop containing nucleoside triphosphate hydrolases"/>
    <property type="match status" value="1"/>
</dbReference>
<evidence type="ECO:0000259" key="5">
    <source>
        <dbReference type="SMART" id="SM00382"/>
    </source>
</evidence>
<proteinExistence type="predicted"/>
<sequence>MNHFYIPFHLKYRPQNFDNIIGQATVIQYIKEAIEKKRLTFSYLLIGQHGSGKTTLARIMAKALNCTNRNKRPCNNCINCTNIHFNKSFDVYEIDAAKNTGIETIRDVIDRIQFTPIMNKYKVCIIDEAHMLSNNAFNSLLKTIESPPLNTFFILSTTNVNKIPSTIISRCQKIYLRPIKNQDLALAISKITCNENIKVTNKGLLALLNATKGSFRDALNIIETFSVNNSQLTIKNLNDKYKFPSVTVLHLLIENILINNLMSSLCILHYISLKNWEKEKIATYIYDYIIQDYIGMNKLTINSKGFYFDTKFLIDFLTCLVESNRYINSDSFWFSITSLILKTNITRIKVQDNVKKKALGSYICKKDIIIN</sequence>
<dbReference type="SMART" id="SM00382">
    <property type="entry name" value="AAA"/>
    <property type="match status" value="1"/>
</dbReference>
<dbReference type="InterPro" id="IPR027417">
    <property type="entry name" value="P-loop_NTPase"/>
</dbReference>
<dbReference type="EC" id="2.7.7.7" evidence="2"/>
<evidence type="ECO:0000256" key="4">
    <source>
        <dbReference type="ARBA" id="ARBA00049244"/>
    </source>
</evidence>
<evidence type="ECO:0000256" key="3">
    <source>
        <dbReference type="ARBA" id="ARBA00022932"/>
    </source>
</evidence>
<dbReference type="GO" id="GO:0009507">
    <property type="term" value="C:chloroplast"/>
    <property type="evidence" value="ECO:0007669"/>
    <property type="project" value="UniProtKB-SubCell"/>
</dbReference>
<dbReference type="PANTHER" id="PTHR11669:SF0">
    <property type="entry name" value="PROTEIN STICHEL-LIKE 2"/>
    <property type="match status" value="1"/>
</dbReference>
<dbReference type="InterPro" id="IPR050238">
    <property type="entry name" value="DNA_Rep/Repair_Clamp_Loader"/>
</dbReference>
<dbReference type="GO" id="GO:0009360">
    <property type="term" value="C:DNA polymerase III complex"/>
    <property type="evidence" value="ECO:0007669"/>
    <property type="project" value="InterPro"/>
</dbReference>
<keyword evidence="3" id="KW-0239">DNA-directed DNA polymerase</keyword>
<dbReference type="InterPro" id="IPR012763">
    <property type="entry name" value="DNA_pol_III_sug/sutau_N"/>
</dbReference>
<name>A0A222AHK9_9CRYP</name>
<keyword evidence="3" id="KW-0808">Transferase</keyword>
<dbReference type="GO" id="GO:0005524">
    <property type="term" value="F:ATP binding"/>
    <property type="evidence" value="ECO:0007669"/>
    <property type="project" value="InterPro"/>
</dbReference>
<protein>
    <recommendedName>
        <fullName evidence="2">DNA-directed DNA polymerase</fullName>
        <ecNumber evidence="2">2.7.7.7</ecNumber>
    </recommendedName>
</protein>
<dbReference type="Pfam" id="PF13177">
    <property type="entry name" value="DNA_pol3_delta2"/>
    <property type="match status" value="1"/>
</dbReference>
<dbReference type="GO" id="GO:0006261">
    <property type="term" value="P:DNA-templated DNA replication"/>
    <property type="evidence" value="ECO:0007669"/>
    <property type="project" value="TreeGrafter"/>
</dbReference>
<comment type="catalytic activity">
    <reaction evidence="4">
        <text>DNA(n) + a 2'-deoxyribonucleoside 5'-triphosphate = DNA(n+1) + diphosphate</text>
        <dbReference type="Rhea" id="RHEA:22508"/>
        <dbReference type="Rhea" id="RHEA-COMP:17339"/>
        <dbReference type="Rhea" id="RHEA-COMP:17340"/>
        <dbReference type="ChEBI" id="CHEBI:33019"/>
        <dbReference type="ChEBI" id="CHEBI:61560"/>
        <dbReference type="ChEBI" id="CHEBI:173112"/>
        <dbReference type="EC" id="2.7.7.7"/>
    </reaction>
</comment>
<keyword evidence="6" id="KW-0934">Plastid</keyword>
<dbReference type="CDD" id="cd00009">
    <property type="entry name" value="AAA"/>
    <property type="match status" value="1"/>
</dbReference>
<comment type="subcellular location">
    <subcellularLocation>
        <location evidence="1">Plastid</location>
        <location evidence="1">Chloroplast</location>
    </subcellularLocation>
</comment>
<dbReference type="InterPro" id="IPR003593">
    <property type="entry name" value="AAA+_ATPase"/>
</dbReference>
<keyword evidence="3" id="KW-0548">Nucleotidyltransferase</keyword>
<evidence type="ECO:0000313" key="6">
    <source>
        <dbReference type="EMBL" id="ASO75860.1"/>
    </source>
</evidence>
<gene>
    <name evidence="6" type="primary">dnaX</name>
</gene>
<reference evidence="6" key="1">
    <citation type="journal article" date="2017" name="Genome Biol. Evol.">
        <title>Evolutionary Dynamics of Cryptophyte Plastid Genomes.</title>
        <authorList>
            <person name="Kim J.I."/>
            <person name="Moore C.E."/>
            <person name="Archibald J.M."/>
            <person name="Bhattacharya D."/>
            <person name="Yi G."/>
            <person name="Yoon H.S."/>
            <person name="Shin W."/>
        </authorList>
    </citation>
    <scope>NUCLEOTIDE SEQUENCE</scope>
    <source>
        <strain evidence="6">CCMP1868</strain>
    </source>
</reference>
<dbReference type="Gene3D" id="3.40.50.300">
    <property type="entry name" value="P-loop containing nucleotide triphosphate hydrolases"/>
    <property type="match status" value="1"/>
</dbReference>
<dbReference type="Gene3D" id="1.10.8.60">
    <property type="match status" value="1"/>
</dbReference>
<dbReference type="AlphaFoldDB" id="A0A222AHK9"/>
<geneLocation type="plastid" evidence="6"/>
<feature type="domain" description="AAA+ ATPase" evidence="5">
    <location>
        <begin position="39"/>
        <end position="180"/>
    </location>
</feature>
<dbReference type="EMBL" id="KY856940">
    <property type="protein sequence ID" value="ASO75860.1"/>
    <property type="molecule type" value="Genomic_DNA"/>
</dbReference>
<accession>A0A222AHK9</accession>
<evidence type="ECO:0000256" key="2">
    <source>
        <dbReference type="ARBA" id="ARBA00012417"/>
    </source>
</evidence>
<dbReference type="GO" id="GO:0003887">
    <property type="term" value="F:DNA-directed DNA polymerase activity"/>
    <property type="evidence" value="ECO:0007669"/>
    <property type="project" value="UniProtKB-KW"/>
</dbReference>